<dbReference type="AlphaFoldDB" id="A0AAV4G2W2"/>
<feature type="transmembrane region" description="Helical" evidence="18">
    <location>
        <begin position="638"/>
        <end position="658"/>
    </location>
</feature>
<feature type="region of interest" description="Disordered" evidence="17">
    <location>
        <begin position="230"/>
        <end position="250"/>
    </location>
</feature>
<evidence type="ECO:0000256" key="18">
    <source>
        <dbReference type="SAM" id="Phobius"/>
    </source>
</evidence>
<feature type="transmembrane region" description="Helical" evidence="18">
    <location>
        <begin position="670"/>
        <end position="691"/>
    </location>
</feature>
<dbReference type="FunFam" id="3.40.190.10:FF:000097">
    <property type="entry name" value="Putative glutamate receptor ionotropic NMDA 3A"/>
    <property type="match status" value="1"/>
</dbReference>
<dbReference type="SMART" id="SM00918">
    <property type="entry name" value="Lig_chan-Glu_bd"/>
    <property type="match status" value="1"/>
</dbReference>
<dbReference type="SUPFAM" id="SSF53822">
    <property type="entry name" value="Periplasmic binding protein-like I"/>
    <property type="match status" value="1"/>
</dbReference>
<keyword evidence="12" id="KW-1071">Ligand-gated ion channel</keyword>
<evidence type="ECO:0000256" key="6">
    <source>
        <dbReference type="ARBA" id="ARBA00023018"/>
    </source>
</evidence>
<evidence type="ECO:0000256" key="4">
    <source>
        <dbReference type="ARBA" id="ARBA00022692"/>
    </source>
</evidence>
<feature type="compositionally biased region" description="Polar residues" evidence="17">
    <location>
        <begin position="298"/>
        <end position="315"/>
    </location>
</feature>
<organism evidence="21 22">
    <name type="scientific">Elysia marginata</name>
    <dbReference type="NCBI Taxonomy" id="1093978"/>
    <lineage>
        <taxon>Eukaryota</taxon>
        <taxon>Metazoa</taxon>
        <taxon>Spiralia</taxon>
        <taxon>Lophotrochozoa</taxon>
        <taxon>Mollusca</taxon>
        <taxon>Gastropoda</taxon>
        <taxon>Heterobranchia</taxon>
        <taxon>Euthyneura</taxon>
        <taxon>Panpulmonata</taxon>
        <taxon>Sacoglossa</taxon>
        <taxon>Placobranchoidea</taxon>
        <taxon>Plakobranchidae</taxon>
        <taxon>Elysia</taxon>
    </lineage>
</organism>
<feature type="region of interest" description="Disordered" evidence="17">
    <location>
        <begin position="289"/>
        <end position="315"/>
    </location>
</feature>
<evidence type="ECO:0000256" key="2">
    <source>
        <dbReference type="ARBA" id="ARBA00022448"/>
    </source>
</evidence>
<evidence type="ECO:0000259" key="19">
    <source>
        <dbReference type="SMART" id="SM00079"/>
    </source>
</evidence>
<keyword evidence="22" id="KW-1185">Reference proteome</keyword>
<dbReference type="InterPro" id="IPR001508">
    <property type="entry name" value="Iono_Glu_rcpt_met"/>
</dbReference>
<feature type="site" description="Crucial to convey clamshell closure to channel opening" evidence="16">
    <location>
        <position position="699"/>
    </location>
</feature>
<dbReference type="SUPFAM" id="SSF53850">
    <property type="entry name" value="Periplasmic binding protein-like II"/>
    <property type="match status" value="1"/>
</dbReference>
<evidence type="ECO:0000256" key="8">
    <source>
        <dbReference type="ARBA" id="ARBA00023136"/>
    </source>
</evidence>
<proteinExistence type="predicted"/>
<keyword evidence="7" id="KW-0406">Ion transport</keyword>
<keyword evidence="5 18" id="KW-1133">Transmembrane helix</keyword>
<keyword evidence="3" id="KW-1003">Cell membrane</keyword>
<feature type="transmembrane region" description="Helical" evidence="18">
    <location>
        <begin position="597"/>
        <end position="617"/>
    </location>
</feature>
<evidence type="ECO:0000256" key="3">
    <source>
        <dbReference type="ARBA" id="ARBA00022475"/>
    </source>
</evidence>
<evidence type="ECO:0000256" key="7">
    <source>
        <dbReference type="ARBA" id="ARBA00023065"/>
    </source>
</evidence>
<dbReference type="Pfam" id="PF10613">
    <property type="entry name" value="Lig_chan-Glu_bd"/>
    <property type="match status" value="1"/>
</dbReference>
<evidence type="ECO:0000256" key="1">
    <source>
        <dbReference type="ARBA" id="ARBA00004651"/>
    </source>
</evidence>
<name>A0AAV4G2W2_9GAST</name>
<evidence type="ECO:0000259" key="20">
    <source>
        <dbReference type="SMART" id="SM00918"/>
    </source>
</evidence>
<evidence type="ECO:0000256" key="5">
    <source>
        <dbReference type="ARBA" id="ARBA00022989"/>
    </source>
</evidence>
<sequence length="749" mass="82586">MEKTRPIQGRTFVSLNPDPEAQGRALTQVIGQYNMKQTAVLVEETRLADGFLSGVRQVVKTRRQDIFFLQSLAVNDTADAILDKLVDISTVGWKVILLHASPSLMLRVVTAALSTRLYKTGHAWFLSEAAYTRDPDMLRQLPDGLLAVDSFWLGGIPDIMATSLERILEAVTCLLLSQSTSVPYPNNTKHGSDSSIANVSRTQGVNGSEQFLLKNLDNDRLTYLNYLKASSSDSDNSFPTTSNSSSSNSTIRLSLTSLRSSFEFFDKFRRCLEQVVEHESCNTHHLGSILSGEHTKRPGTSNVTYSPSENTNNRAGGYDNQTLHSTSNSIGLISHRKEDTQSSSSSSTPTPGVYWPFRGDAMEERDHGVSSRVTKCDNYTGPAFFLVNTIRDVSGDLMWSKVGYITASGDRDLKTVLWPGHNIYGPSSNMVKTYRVVTRPAEPFIFITRQDVTAKEDCFNNVPCLQVENSSKALVDQVVEDFVTSQELAGELYSLHCCKGLSLEMLDKLSVDLNFRYVLYFVNNTDYGTLKDGAWTGMVGDVINDVADVVIGAFSMTAARMSVMDFTEPFYKNEFALITGEDGIYVSIWAFMSPFSGQVWLCIMLSSIVAGIATSILEWHSPFGLNPKGRKRTKNYGLGSGLLMVMVLLTGHTINIKAPKSWPGKVIQNVWAGLAIFIMTSYTANLAAYLAGQSVVTTVNSVFDPEALSNSDLLLCPMLKDQLKKKHYTDGDEVEAGGRIAHVVTRHIS</sequence>
<keyword evidence="6" id="KW-0770">Synapse</keyword>
<feature type="domain" description="Ionotropic glutamate receptor C-terminal" evidence="19">
    <location>
        <begin position="480"/>
        <end position="730"/>
    </location>
</feature>
<dbReference type="PRINTS" id="PR00177">
    <property type="entry name" value="NMDARECEPTOR"/>
</dbReference>
<feature type="domain" description="Ionotropic glutamate receptor L-glutamate and glycine-binding" evidence="20">
    <location>
        <begin position="481"/>
        <end position="544"/>
    </location>
</feature>
<evidence type="ECO:0000256" key="16">
    <source>
        <dbReference type="PIRSR" id="PIRSR601508-2"/>
    </source>
</evidence>
<evidence type="ECO:0000256" key="9">
    <source>
        <dbReference type="ARBA" id="ARBA00023170"/>
    </source>
</evidence>
<evidence type="ECO:0000256" key="12">
    <source>
        <dbReference type="ARBA" id="ARBA00023286"/>
    </source>
</evidence>
<dbReference type="InterPro" id="IPR028082">
    <property type="entry name" value="Peripla_BP_I"/>
</dbReference>
<evidence type="ECO:0000313" key="22">
    <source>
        <dbReference type="Proteomes" id="UP000762676"/>
    </source>
</evidence>
<dbReference type="Pfam" id="PF00060">
    <property type="entry name" value="Lig_chan"/>
    <property type="match status" value="1"/>
</dbReference>
<reference evidence="21 22" key="1">
    <citation type="journal article" date="2021" name="Elife">
        <title>Chloroplast acquisition without the gene transfer in kleptoplastic sea slugs, Plakobranchus ocellatus.</title>
        <authorList>
            <person name="Maeda T."/>
            <person name="Takahashi S."/>
            <person name="Yoshida T."/>
            <person name="Shimamura S."/>
            <person name="Takaki Y."/>
            <person name="Nagai Y."/>
            <person name="Toyoda A."/>
            <person name="Suzuki Y."/>
            <person name="Arimoto A."/>
            <person name="Ishii H."/>
            <person name="Satoh N."/>
            <person name="Nishiyama T."/>
            <person name="Hasebe M."/>
            <person name="Maruyama T."/>
            <person name="Minagawa J."/>
            <person name="Obokata J."/>
            <person name="Shigenobu S."/>
        </authorList>
    </citation>
    <scope>NUCLEOTIDE SEQUENCE [LARGE SCALE GENOMIC DNA]</scope>
</reference>
<keyword evidence="9 21" id="KW-0675">Receptor</keyword>
<keyword evidence="11" id="KW-0628">Postsynaptic cell membrane</keyword>
<keyword evidence="8 18" id="KW-0472">Membrane</keyword>
<dbReference type="InterPro" id="IPR001320">
    <property type="entry name" value="Iontro_rcpt_C"/>
</dbReference>
<keyword evidence="10" id="KW-0325">Glycoprotein</keyword>
<comment type="subcellular location">
    <subcellularLocation>
        <location evidence="1">Cell membrane</location>
        <topology evidence="1">Multi-pass membrane protein</topology>
    </subcellularLocation>
    <subcellularLocation>
        <location evidence="14">Postsynaptic cell membrane</location>
    </subcellularLocation>
</comment>
<dbReference type="InterPro" id="IPR015683">
    <property type="entry name" value="Ionotropic_Glu_rcpt"/>
</dbReference>
<comment type="caution">
    <text evidence="21">The sequence shown here is derived from an EMBL/GenBank/DDBJ whole genome shotgun (WGS) entry which is preliminary data.</text>
</comment>
<evidence type="ECO:0000256" key="13">
    <source>
        <dbReference type="ARBA" id="ARBA00023303"/>
    </source>
</evidence>
<evidence type="ECO:0000313" key="21">
    <source>
        <dbReference type="EMBL" id="GFR79501.1"/>
    </source>
</evidence>
<keyword evidence="2" id="KW-0813">Transport</keyword>
<dbReference type="Gene3D" id="3.40.50.2300">
    <property type="match status" value="1"/>
</dbReference>
<dbReference type="Proteomes" id="UP000762676">
    <property type="component" value="Unassembled WGS sequence"/>
</dbReference>
<protein>
    <submittedName>
        <fullName evidence="21">Glutamate receptor ionotropic, NMDA 3A</fullName>
    </submittedName>
</protein>
<keyword evidence="13" id="KW-0407">Ion channel</keyword>
<dbReference type="PANTHER" id="PTHR18966">
    <property type="entry name" value="IONOTROPIC GLUTAMATE RECEPTOR"/>
    <property type="match status" value="1"/>
</dbReference>
<dbReference type="Gene3D" id="1.10.287.70">
    <property type="match status" value="1"/>
</dbReference>
<evidence type="ECO:0000256" key="15">
    <source>
        <dbReference type="PIRSR" id="PIRSR601508-1"/>
    </source>
</evidence>
<dbReference type="GO" id="GO:0015276">
    <property type="term" value="F:ligand-gated monoatomic ion channel activity"/>
    <property type="evidence" value="ECO:0007669"/>
    <property type="project" value="InterPro"/>
</dbReference>
<accession>A0AAV4G2W2</accession>
<dbReference type="Pfam" id="PF01094">
    <property type="entry name" value="ANF_receptor"/>
    <property type="match status" value="1"/>
</dbReference>
<evidence type="ECO:0000256" key="11">
    <source>
        <dbReference type="ARBA" id="ARBA00023257"/>
    </source>
</evidence>
<keyword evidence="4 18" id="KW-0812">Transmembrane</keyword>
<feature type="binding site" evidence="15">
    <location>
        <position position="555"/>
    </location>
    <ligand>
        <name>L-glutamate</name>
        <dbReference type="ChEBI" id="CHEBI:29985"/>
    </ligand>
</feature>
<dbReference type="SMART" id="SM00079">
    <property type="entry name" value="PBPe"/>
    <property type="match status" value="1"/>
</dbReference>
<gene>
    <name evidence="21" type="ORF">ElyMa_004022300</name>
</gene>
<feature type="binding site" evidence="15">
    <location>
        <position position="560"/>
    </location>
    <ligand>
        <name>L-glutamate</name>
        <dbReference type="ChEBI" id="CHEBI:29985"/>
    </ligand>
</feature>
<dbReference type="InterPro" id="IPR001828">
    <property type="entry name" value="ANF_lig-bd_rcpt"/>
</dbReference>
<dbReference type="EMBL" id="BMAT01008175">
    <property type="protein sequence ID" value="GFR79501.1"/>
    <property type="molecule type" value="Genomic_DNA"/>
</dbReference>
<dbReference type="InterPro" id="IPR019594">
    <property type="entry name" value="Glu/Gly-bd"/>
</dbReference>
<dbReference type="Gene3D" id="3.40.190.10">
    <property type="entry name" value="Periplasmic binding protein-like II"/>
    <property type="match status" value="1"/>
</dbReference>
<dbReference type="GO" id="GO:0045211">
    <property type="term" value="C:postsynaptic membrane"/>
    <property type="evidence" value="ECO:0007669"/>
    <property type="project" value="UniProtKB-SubCell"/>
</dbReference>
<dbReference type="GO" id="GO:0038023">
    <property type="term" value="F:signaling receptor activity"/>
    <property type="evidence" value="ECO:0007669"/>
    <property type="project" value="InterPro"/>
</dbReference>
<evidence type="ECO:0000256" key="17">
    <source>
        <dbReference type="SAM" id="MobiDB-lite"/>
    </source>
</evidence>
<feature type="region of interest" description="Disordered" evidence="17">
    <location>
        <begin position="334"/>
        <end position="353"/>
    </location>
</feature>
<evidence type="ECO:0000256" key="10">
    <source>
        <dbReference type="ARBA" id="ARBA00023180"/>
    </source>
</evidence>
<evidence type="ECO:0000256" key="14">
    <source>
        <dbReference type="ARBA" id="ARBA00034100"/>
    </source>
</evidence>